<dbReference type="PIRSF" id="PIRSF004930">
    <property type="entry name" value="Tln_factor_SUA5"/>
    <property type="match status" value="1"/>
</dbReference>
<feature type="binding site" evidence="15">
    <location>
        <position position="234"/>
    </location>
    <ligand>
        <name>L-threonine</name>
        <dbReference type="ChEBI" id="CHEBI:57926"/>
    </ligand>
</feature>
<comment type="similarity">
    <text evidence="2 14">Belongs to the SUA5 family.</text>
</comment>
<dbReference type="EMBL" id="ML995810">
    <property type="protein sequence ID" value="KAF2773722.1"/>
    <property type="molecule type" value="Genomic_DNA"/>
</dbReference>
<feature type="binding site" evidence="15">
    <location>
        <position position="196"/>
    </location>
    <ligand>
        <name>ATP</name>
        <dbReference type="ChEBI" id="CHEBI:30616"/>
    </ligand>
</feature>
<name>A0A6G1LMD6_9PEZI</name>
<dbReference type="PROSITE" id="PS51163">
    <property type="entry name" value="YRDC"/>
    <property type="match status" value="1"/>
</dbReference>
<evidence type="ECO:0000256" key="7">
    <source>
        <dbReference type="ARBA" id="ARBA00022694"/>
    </source>
</evidence>
<comment type="catalytic activity">
    <reaction evidence="12 14">
        <text>L-threonine + hydrogencarbonate + ATP = L-threonylcarbamoyladenylate + diphosphate + H2O</text>
        <dbReference type="Rhea" id="RHEA:36407"/>
        <dbReference type="ChEBI" id="CHEBI:15377"/>
        <dbReference type="ChEBI" id="CHEBI:17544"/>
        <dbReference type="ChEBI" id="CHEBI:30616"/>
        <dbReference type="ChEBI" id="CHEBI:33019"/>
        <dbReference type="ChEBI" id="CHEBI:57926"/>
        <dbReference type="ChEBI" id="CHEBI:73682"/>
        <dbReference type="EC" id="2.7.7.87"/>
    </reaction>
</comment>
<dbReference type="InterPro" id="IPR050156">
    <property type="entry name" value="TC-AMP_synthase_SUA5"/>
</dbReference>
<dbReference type="OrthoDB" id="412787at2759"/>
<dbReference type="Gene3D" id="3.90.870.10">
    <property type="entry name" value="DHBP synthase"/>
    <property type="match status" value="1"/>
</dbReference>
<evidence type="ECO:0000256" key="1">
    <source>
        <dbReference type="ARBA" id="ARBA00004496"/>
    </source>
</evidence>
<dbReference type="InterPro" id="IPR038385">
    <property type="entry name" value="Sua5/YwlC_C"/>
</dbReference>
<dbReference type="PANTHER" id="PTHR17490">
    <property type="entry name" value="SUA5"/>
    <property type="match status" value="1"/>
</dbReference>
<feature type="binding site" evidence="15">
    <location>
        <position position="248"/>
    </location>
    <ligand>
        <name>ATP</name>
        <dbReference type="ChEBI" id="CHEBI:30616"/>
    </ligand>
</feature>
<keyword evidence="10 14" id="KW-0067">ATP-binding</keyword>
<comment type="function">
    <text evidence="13">Required for the formation of a threonylcarbamoyl group on adenosine at position 37 (t(6)A37) in tRNAs that read codons beginning with adenine. Likely catalyzes the conversion of L-threonine, HCO(3)(-)/CO(2) and ATP to give threonylcarbamoyl-AMP (TC-AMP) as the acyladenylate intermediate, with the release of diphosphate. Required for normal translation, by ensuring translation fidelity at the level of codon recognition, appropriate translation initiation selection and maintenance of reading frame. Also involved in telomere replication. Binds to single-stranded telomeric (ssTG) DNA and positively regulates telomere length.</text>
</comment>
<dbReference type="GO" id="GO:0003725">
    <property type="term" value="F:double-stranded RNA binding"/>
    <property type="evidence" value="ECO:0007669"/>
    <property type="project" value="UniProtKB-UniRule"/>
</dbReference>
<evidence type="ECO:0000256" key="8">
    <source>
        <dbReference type="ARBA" id="ARBA00022695"/>
    </source>
</evidence>
<evidence type="ECO:0000256" key="11">
    <source>
        <dbReference type="ARBA" id="ARBA00029774"/>
    </source>
</evidence>
<dbReference type="GO" id="GO:0006450">
    <property type="term" value="P:regulation of translational fidelity"/>
    <property type="evidence" value="ECO:0007669"/>
    <property type="project" value="TreeGrafter"/>
</dbReference>
<feature type="binding site" evidence="15">
    <location>
        <position position="170"/>
    </location>
    <ligand>
        <name>ATP</name>
        <dbReference type="ChEBI" id="CHEBI:30616"/>
    </ligand>
</feature>
<evidence type="ECO:0000256" key="4">
    <source>
        <dbReference type="ARBA" id="ARBA00015492"/>
    </source>
</evidence>
<dbReference type="SUPFAM" id="SSF55821">
    <property type="entry name" value="YrdC/RibB"/>
    <property type="match status" value="1"/>
</dbReference>
<evidence type="ECO:0000256" key="10">
    <source>
        <dbReference type="ARBA" id="ARBA00022840"/>
    </source>
</evidence>
<keyword evidence="7 14" id="KW-0819">tRNA processing</keyword>
<dbReference type="InterPro" id="IPR005145">
    <property type="entry name" value="Sua5_C"/>
</dbReference>
<feature type="binding site" evidence="15">
    <location>
        <position position="204"/>
    </location>
    <ligand>
        <name>ATP</name>
        <dbReference type="ChEBI" id="CHEBI:30616"/>
    </ligand>
</feature>
<feature type="binding site" evidence="15">
    <location>
        <position position="96"/>
    </location>
    <ligand>
        <name>ATP</name>
        <dbReference type="ChEBI" id="CHEBI:30616"/>
    </ligand>
</feature>
<dbReference type="FunFam" id="3.90.870.10:FF:000008">
    <property type="entry name" value="Threonylcarbamoyl-AMP synthase"/>
    <property type="match status" value="1"/>
</dbReference>
<evidence type="ECO:0000256" key="14">
    <source>
        <dbReference type="PIRNR" id="PIRNR004930"/>
    </source>
</evidence>
<evidence type="ECO:0000256" key="3">
    <source>
        <dbReference type="ARBA" id="ARBA00012584"/>
    </source>
</evidence>
<dbReference type="GO" id="GO:0000049">
    <property type="term" value="F:tRNA binding"/>
    <property type="evidence" value="ECO:0007669"/>
    <property type="project" value="TreeGrafter"/>
</dbReference>
<organism evidence="17 18">
    <name type="scientific">Teratosphaeria nubilosa</name>
    <dbReference type="NCBI Taxonomy" id="161662"/>
    <lineage>
        <taxon>Eukaryota</taxon>
        <taxon>Fungi</taxon>
        <taxon>Dikarya</taxon>
        <taxon>Ascomycota</taxon>
        <taxon>Pezizomycotina</taxon>
        <taxon>Dothideomycetes</taxon>
        <taxon>Dothideomycetidae</taxon>
        <taxon>Mycosphaerellales</taxon>
        <taxon>Teratosphaeriaceae</taxon>
        <taxon>Teratosphaeria</taxon>
    </lineage>
</organism>
<dbReference type="GO" id="GO:0005524">
    <property type="term" value="F:ATP binding"/>
    <property type="evidence" value="ECO:0007669"/>
    <property type="project" value="UniProtKB-UniRule"/>
</dbReference>
<feature type="binding site" evidence="15">
    <location>
        <position position="69"/>
    </location>
    <ligand>
        <name>L-threonine</name>
        <dbReference type="ChEBI" id="CHEBI:57926"/>
    </ligand>
</feature>
<accession>A0A6G1LMD6</accession>
<evidence type="ECO:0000313" key="18">
    <source>
        <dbReference type="Proteomes" id="UP000799436"/>
    </source>
</evidence>
<protein>
    <recommendedName>
        <fullName evidence="4 14">Threonylcarbamoyl-AMP synthase</fullName>
        <shortName evidence="14">TC-AMP synthase</shortName>
        <ecNumber evidence="3 14">2.7.7.87</ecNumber>
    </recommendedName>
    <alternativeName>
        <fullName evidence="11 14">L-threonylcarbamoyladenylate synthase</fullName>
    </alternativeName>
</protein>
<keyword evidence="18" id="KW-1185">Reference proteome</keyword>
<comment type="subcellular location">
    <subcellularLocation>
        <location evidence="1 14">Cytoplasm</location>
    </subcellularLocation>
</comment>
<dbReference type="Pfam" id="PF03481">
    <property type="entry name" value="Sua5_C"/>
    <property type="match status" value="1"/>
</dbReference>
<evidence type="ECO:0000256" key="15">
    <source>
        <dbReference type="PIRSR" id="PIRSR004930-1"/>
    </source>
</evidence>
<dbReference type="InterPro" id="IPR010923">
    <property type="entry name" value="T(6)A37_SUA5"/>
</dbReference>
<evidence type="ECO:0000313" key="17">
    <source>
        <dbReference type="EMBL" id="KAF2773722.1"/>
    </source>
</evidence>
<keyword evidence="8 14" id="KW-0548">Nucleotidyltransferase</keyword>
<keyword evidence="5 14" id="KW-0963">Cytoplasm</keyword>
<keyword evidence="9 14" id="KW-0547">Nucleotide-binding</keyword>
<feature type="binding site" evidence="15">
    <location>
        <position position="92"/>
    </location>
    <ligand>
        <name>ATP</name>
        <dbReference type="ChEBI" id="CHEBI:30616"/>
    </ligand>
</feature>
<dbReference type="Proteomes" id="UP000799436">
    <property type="component" value="Unassembled WGS sequence"/>
</dbReference>
<feature type="binding site" evidence="15">
    <location>
        <position position="290"/>
    </location>
    <ligand>
        <name>ATP</name>
        <dbReference type="ChEBI" id="CHEBI:30616"/>
    </ligand>
</feature>
<gene>
    <name evidence="17" type="ORF">EJ03DRAFT_264787</name>
</gene>
<dbReference type="PANTHER" id="PTHR17490:SF16">
    <property type="entry name" value="THREONYLCARBAMOYL-AMP SYNTHASE"/>
    <property type="match status" value="1"/>
</dbReference>
<evidence type="ECO:0000259" key="16">
    <source>
        <dbReference type="PROSITE" id="PS51163"/>
    </source>
</evidence>
<dbReference type="Gene3D" id="3.40.50.11030">
    <property type="entry name" value="Threonylcarbamoyl-AMP synthase, C-terminal domain"/>
    <property type="match status" value="1"/>
</dbReference>
<feature type="binding site" evidence="15">
    <location>
        <position position="101"/>
    </location>
    <ligand>
        <name>L-threonine</name>
        <dbReference type="ChEBI" id="CHEBI:57926"/>
    </ligand>
</feature>
<feature type="binding site" evidence="15">
    <location>
        <position position="174"/>
    </location>
    <ligand>
        <name>L-threonine</name>
        <dbReference type="ChEBI" id="CHEBI:57926"/>
    </ligand>
</feature>
<evidence type="ECO:0000256" key="6">
    <source>
        <dbReference type="ARBA" id="ARBA00022679"/>
    </source>
</evidence>
<dbReference type="EC" id="2.7.7.87" evidence="3 14"/>
<dbReference type="InterPro" id="IPR017945">
    <property type="entry name" value="DHBP_synth_RibB-like_a/b_dom"/>
</dbReference>
<feature type="binding site" evidence="15">
    <location>
        <position position="194"/>
    </location>
    <ligand>
        <name>L-threonine</name>
        <dbReference type="ChEBI" id="CHEBI:57926"/>
    </ligand>
</feature>
<sequence length="429" mass="45815">MAEEVGFKTSILPVNARNIGQLRAVARPDDLLDELDVQLDGNSEDAQNLMKAAEQLCSANLAVAFPTETVYGLGGDATRSESVKSIFQAKQRPADNPLIVHFASLRQLRVLLSAGQATNGHTTTGTANPDPIPAIYHTLIQRFWPGPLTLILPNPVNSRFAKEVTAGLSTFAARMPGHILSLALIQLANVPVAAPSANASTKPSPTAAEHVAYDLNGRIETILDGGPCDVGVESTVVDGLSDPPLILRPGGISIEQLRQCPGWGNVQIGYKNSAELGSQPRAPGMKYRHYSPEATVVLYESGKAPPTNAELQQHTGPGGRIGLIRTKRWVLETDGKTSLRLLETLNSTHEHRKALNAHNLAIASSAISLFDIDLGADTADIARGIFSALRELDRENVNAILVEGIDDAEGDRAAAVMNRLRKAAEVKVN</sequence>
<evidence type="ECO:0000256" key="2">
    <source>
        <dbReference type="ARBA" id="ARBA00007663"/>
    </source>
</evidence>
<keyword evidence="6 14" id="KW-0808">Transferase</keyword>
<dbReference type="InterPro" id="IPR006070">
    <property type="entry name" value="Sua5-like_dom"/>
</dbReference>
<dbReference type="GO" id="GO:0002949">
    <property type="term" value="P:tRNA threonylcarbamoyladenosine modification"/>
    <property type="evidence" value="ECO:0007669"/>
    <property type="project" value="UniProtKB-ARBA"/>
</dbReference>
<dbReference type="AlphaFoldDB" id="A0A6G1LMD6"/>
<reference evidence="17" key="1">
    <citation type="journal article" date="2020" name="Stud. Mycol.">
        <title>101 Dothideomycetes genomes: a test case for predicting lifestyles and emergence of pathogens.</title>
        <authorList>
            <person name="Haridas S."/>
            <person name="Albert R."/>
            <person name="Binder M."/>
            <person name="Bloem J."/>
            <person name="Labutti K."/>
            <person name="Salamov A."/>
            <person name="Andreopoulos B."/>
            <person name="Baker S."/>
            <person name="Barry K."/>
            <person name="Bills G."/>
            <person name="Bluhm B."/>
            <person name="Cannon C."/>
            <person name="Castanera R."/>
            <person name="Culley D."/>
            <person name="Daum C."/>
            <person name="Ezra D."/>
            <person name="Gonzalez J."/>
            <person name="Henrissat B."/>
            <person name="Kuo A."/>
            <person name="Liang C."/>
            <person name="Lipzen A."/>
            <person name="Lutzoni F."/>
            <person name="Magnuson J."/>
            <person name="Mondo S."/>
            <person name="Nolan M."/>
            <person name="Ohm R."/>
            <person name="Pangilinan J."/>
            <person name="Park H.-J."/>
            <person name="Ramirez L."/>
            <person name="Alfaro M."/>
            <person name="Sun H."/>
            <person name="Tritt A."/>
            <person name="Yoshinaga Y."/>
            <person name="Zwiers L.-H."/>
            <person name="Turgeon B."/>
            <person name="Goodwin S."/>
            <person name="Spatafora J."/>
            <person name="Crous P."/>
            <person name="Grigoriev I."/>
        </authorList>
    </citation>
    <scope>NUCLEOTIDE SEQUENCE</scope>
    <source>
        <strain evidence="17">CBS 116005</strain>
    </source>
</reference>
<evidence type="ECO:0000256" key="5">
    <source>
        <dbReference type="ARBA" id="ARBA00022490"/>
    </source>
</evidence>
<proteinExistence type="inferred from homology"/>
<dbReference type="Pfam" id="PF01300">
    <property type="entry name" value="Sua5_yciO_yrdC"/>
    <property type="match status" value="1"/>
</dbReference>
<dbReference type="GO" id="GO:0061710">
    <property type="term" value="F:L-threonylcarbamoyladenylate synthase"/>
    <property type="evidence" value="ECO:0007669"/>
    <property type="project" value="UniProtKB-EC"/>
</dbReference>
<evidence type="ECO:0000256" key="9">
    <source>
        <dbReference type="ARBA" id="ARBA00022741"/>
    </source>
</evidence>
<dbReference type="GO" id="GO:0005737">
    <property type="term" value="C:cytoplasm"/>
    <property type="evidence" value="ECO:0007669"/>
    <property type="project" value="UniProtKB-SubCell"/>
</dbReference>
<evidence type="ECO:0000256" key="12">
    <source>
        <dbReference type="ARBA" id="ARBA00048366"/>
    </source>
</evidence>
<evidence type="ECO:0000256" key="13">
    <source>
        <dbReference type="ARBA" id="ARBA00056339"/>
    </source>
</evidence>
<feature type="domain" description="YrdC-like" evidence="16">
    <location>
        <begin position="46"/>
        <end position="252"/>
    </location>
</feature>